<gene>
    <name evidence="2" type="ORF">Pmani_037379</name>
</gene>
<comment type="caution">
    <text evidence="2">The sequence shown here is derived from an EMBL/GenBank/DDBJ whole genome shotgun (WGS) entry which is preliminary data.</text>
</comment>
<evidence type="ECO:0000313" key="2">
    <source>
        <dbReference type="EMBL" id="KAK4289661.1"/>
    </source>
</evidence>
<accession>A0AAE1NHS5</accession>
<sequence>MGQTHGRLHDNERKTNSSFSQDSDISLSTHSIDYSLTPPPSKKAVSFQ</sequence>
<evidence type="ECO:0000313" key="3">
    <source>
        <dbReference type="Proteomes" id="UP001292094"/>
    </source>
</evidence>
<feature type="region of interest" description="Disordered" evidence="1">
    <location>
        <begin position="1"/>
        <end position="24"/>
    </location>
</feature>
<evidence type="ECO:0000256" key="1">
    <source>
        <dbReference type="SAM" id="MobiDB-lite"/>
    </source>
</evidence>
<dbReference type="AlphaFoldDB" id="A0AAE1NHS5"/>
<keyword evidence="3" id="KW-1185">Reference proteome</keyword>
<protein>
    <submittedName>
        <fullName evidence="2">Uncharacterized protein</fullName>
    </submittedName>
</protein>
<name>A0AAE1NHS5_9EUCA</name>
<reference evidence="2" key="1">
    <citation type="submission" date="2023-11" db="EMBL/GenBank/DDBJ databases">
        <title>Genome assemblies of two species of porcelain crab, Petrolisthes cinctipes and Petrolisthes manimaculis (Anomura: Porcellanidae).</title>
        <authorList>
            <person name="Angst P."/>
        </authorList>
    </citation>
    <scope>NUCLEOTIDE SEQUENCE</scope>
    <source>
        <strain evidence="2">PB745_02</strain>
        <tissue evidence="2">Gill</tissue>
    </source>
</reference>
<dbReference type="EMBL" id="JAWZYT010005770">
    <property type="protein sequence ID" value="KAK4289661.1"/>
    <property type="molecule type" value="Genomic_DNA"/>
</dbReference>
<dbReference type="Proteomes" id="UP001292094">
    <property type="component" value="Unassembled WGS sequence"/>
</dbReference>
<feature type="non-terminal residue" evidence="2">
    <location>
        <position position="1"/>
    </location>
</feature>
<proteinExistence type="predicted"/>
<organism evidence="2 3">
    <name type="scientific">Petrolisthes manimaculis</name>
    <dbReference type="NCBI Taxonomy" id="1843537"/>
    <lineage>
        <taxon>Eukaryota</taxon>
        <taxon>Metazoa</taxon>
        <taxon>Ecdysozoa</taxon>
        <taxon>Arthropoda</taxon>
        <taxon>Crustacea</taxon>
        <taxon>Multicrustacea</taxon>
        <taxon>Malacostraca</taxon>
        <taxon>Eumalacostraca</taxon>
        <taxon>Eucarida</taxon>
        <taxon>Decapoda</taxon>
        <taxon>Pleocyemata</taxon>
        <taxon>Anomura</taxon>
        <taxon>Galatheoidea</taxon>
        <taxon>Porcellanidae</taxon>
        <taxon>Petrolisthes</taxon>
    </lineage>
</organism>